<evidence type="ECO:0000313" key="4">
    <source>
        <dbReference type="EMBL" id="PJE63810.1"/>
    </source>
</evidence>
<comment type="caution">
    <text evidence="4">The sequence shown here is derived from an EMBL/GenBank/DDBJ whole genome shotgun (WGS) entry which is preliminary data.</text>
</comment>
<dbReference type="PANTHER" id="PTHR43179:SF12">
    <property type="entry name" value="GALACTOFURANOSYLTRANSFERASE GLFT2"/>
    <property type="match status" value="1"/>
</dbReference>
<keyword evidence="2" id="KW-0328">Glycosyltransferase</keyword>
<organism evidence="4 5">
    <name type="scientific">Candidatus Roizmanbacteria bacterium CG10_big_fil_rev_8_21_14_0_10_45_7</name>
    <dbReference type="NCBI Taxonomy" id="1974854"/>
    <lineage>
        <taxon>Bacteria</taxon>
        <taxon>Candidatus Roizmaniibacteriota</taxon>
    </lineage>
</organism>
<dbReference type="InterPro" id="IPR029044">
    <property type="entry name" value="Nucleotide-diphossugar_trans"/>
</dbReference>
<keyword evidence="3" id="KW-0808">Transferase</keyword>
<dbReference type="GO" id="GO:0016757">
    <property type="term" value="F:glycosyltransferase activity"/>
    <property type="evidence" value="ECO:0007669"/>
    <property type="project" value="UniProtKB-KW"/>
</dbReference>
<dbReference type="EMBL" id="PFEE01000026">
    <property type="protein sequence ID" value="PJE63810.1"/>
    <property type="molecule type" value="Genomic_DNA"/>
</dbReference>
<dbReference type="Gene3D" id="3.90.550.10">
    <property type="entry name" value="Spore Coat Polysaccharide Biosynthesis Protein SpsA, Chain A"/>
    <property type="match status" value="1"/>
</dbReference>
<protein>
    <recommendedName>
        <fullName evidence="6">Glycosyltransferase family 2 protein</fullName>
    </recommendedName>
</protein>
<reference evidence="5" key="1">
    <citation type="submission" date="2017-09" db="EMBL/GenBank/DDBJ databases">
        <title>Depth-based differentiation of microbial function through sediment-hosted aquifers and enrichment of novel symbionts in the deep terrestrial subsurface.</title>
        <authorList>
            <person name="Probst A.J."/>
            <person name="Ladd B."/>
            <person name="Jarett J.K."/>
            <person name="Geller-Mcgrath D.E."/>
            <person name="Sieber C.M.K."/>
            <person name="Emerson J.B."/>
            <person name="Anantharaman K."/>
            <person name="Thomas B.C."/>
            <person name="Malmstrom R."/>
            <person name="Stieglmeier M."/>
            <person name="Klingl A."/>
            <person name="Woyke T."/>
            <person name="Ryan C.M."/>
            <person name="Banfield J.F."/>
        </authorList>
    </citation>
    <scope>NUCLEOTIDE SEQUENCE [LARGE SCALE GENOMIC DNA]</scope>
</reference>
<evidence type="ECO:0008006" key="6">
    <source>
        <dbReference type="Google" id="ProtNLM"/>
    </source>
</evidence>
<dbReference type="SUPFAM" id="SSF53448">
    <property type="entry name" value="Nucleotide-diphospho-sugar transferases"/>
    <property type="match status" value="1"/>
</dbReference>
<evidence type="ECO:0000256" key="1">
    <source>
        <dbReference type="ARBA" id="ARBA00006739"/>
    </source>
</evidence>
<proteinExistence type="inferred from homology"/>
<feature type="non-terminal residue" evidence="4">
    <location>
        <position position="1"/>
    </location>
</feature>
<dbReference type="AlphaFoldDB" id="A0A2M8KV84"/>
<dbReference type="PANTHER" id="PTHR43179">
    <property type="entry name" value="RHAMNOSYLTRANSFERASE WBBL"/>
    <property type="match status" value="1"/>
</dbReference>
<dbReference type="Proteomes" id="UP000231569">
    <property type="component" value="Unassembled WGS sequence"/>
</dbReference>
<evidence type="ECO:0000313" key="5">
    <source>
        <dbReference type="Proteomes" id="UP000231569"/>
    </source>
</evidence>
<comment type="similarity">
    <text evidence="1">Belongs to the glycosyltransferase 2 family.</text>
</comment>
<evidence type="ECO:0000256" key="3">
    <source>
        <dbReference type="ARBA" id="ARBA00022679"/>
    </source>
</evidence>
<sequence length="128" mass="15254">DWKNALTLHRGVDEVDKGQYDKAVRTEFITGCLMAFDESVIQKTGYFDEKYFLYYEDADYCERAKRTRVPLIYDPSLIIWHKNSQSTQGAGSVFQQRYQKKNRLRYALNYAPFNTKLHVLLNYVRRHD</sequence>
<evidence type="ECO:0000256" key="2">
    <source>
        <dbReference type="ARBA" id="ARBA00022676"/>
    </source>
</evidence>
<gene>
    <name evidence="4" type="ORF">COU89_01195</name>
</gene>
<accession>A0A2M8KV84</accession>
<name>A0A2M8KV84_9BACT</name>